<evidence type="ECO:0000313" key="2">
    <source>
        <dbReference type="Proteomes" id="UP001499974"/>
    </source>
</evidence>
<reference evidence="2" key="1">
    <citation type="journal article" date="2019" name="Int. J. Syst. Evol. Microbiol.">
        <title>The Global Catalogue of Microorganisms (GCM) 10K type strain sequencing project: providing services to taxonomists for standard genome sequencing and annotation.</title>
        <authorList>
            <consortium name="The Broad Institute Genomics Platform"/>
            <consortium name="The Broad Institute Genome Sequencing Center for Infectious Disease"/>
            <person name="Wu L."/>
            <person name="Ma J."/>
        </authorList>
    </citation>
    <scope>NUCLEOTIDE SEQUENCE [LARGE SCALE GENOMIC DNA]</scope>
    <source>
        <strain evidence="2">JCM 18531</strain>
    </source>
</reference>
<name>A0ABP8XSN8_9ACTN</name>
<accession>A0ABP8XSN8</accession>
<protein>
    <submittedName>
        <fullName evidence="1">Uncharacterized protein</fullName>
    </submittedName>
</protein>
<proteinExistence type="predicted"/>
<organism evidence="1 2">
    <name type="scientific">Nocardioides conyzicola</name>
    <dbReference type="NCBI Taxonomy" id="1651781"/>
    <lineage>
        <taxon>Bacteria</taxon>
        <taxon>Bacillati</taxon>
        <taxon>Actinomycetota</taxon>
        <taxon>Actinomycetes</taxon>
        <taxon>Propionibacteriales</taxon>
        <taxon>Nocardioidaceae</taxon>
        <taxon>Nocardioides</taxon>
    </lineage>
</organism>
<sequence length="75" mass="8095">MVWTGYPTDMDAQHLSCEVTRCPACGRRSMVVTYEGLADPADPTQVAVWMPTHGSCEHGCNTAHHVLPGLAREAA</sequence>
<comment type="caution">
    <text evidence="1">The sequence shown here is derived from an EMBL/GenBank/DDBJ whole genome shotgun (WGS) entry which is preliminary data.</text>
</comment>
<evidence type="ECO:0000313" key="1">
    <source>
        <dbReference type="EMBL" id="GAA4714349.1"/>
    </source>
</evidence>
<dbReference type="EMBL" id="BAABKM010000003">
    <property type="protein sequence ID" value="GAA4714349.1"/>
    <property type="molecule type" value="Genomic_DNA"/>
</dbReference>
<dbReference type="Proteomes" id="UP001499974">
    <property type="component" value="Unassembled WGS sequence"/>
</dbReference>
<keyword evidence="2" id="KW-1185">Reference proteome</keyword>
<gene>
    <name evidence="1" type="ORF">GCM10023349_36930</name>
</gene>